<organism evidence="2 3">
    <name type="scientific">Dendryphion nanum</name>
    <dbReference type="NCBI Taxonomy" id="256645"/>
    <lineage>
        <taxon>Eukaryota</taxon>
        <taxon>Fungi</taxon>
        <taxon>Dikarya</taxon>
        <taxon>Ascomycota</taxon>
        <taxon>Pezizomycotina</taxon>
        <taxon>Dothideomycetes</taxon>
        <taxon>Pleosporomycetidae</taxon>
        <taxon>Pleosporales</taxon>
        <taxon>Torulaceae</taxon>
        <taxon>Dendryphion</taxon>
    </lineage>
</organism>
<feature type="region of interest" description="Disordered" evidence="1">
    <location>
        <begin position="199"/>
        <end position="261"/>
    </location>
</feature>
<accession>A0A9P9ITC7</accession>
<reference evidence="2" key="1">
    <citation type="journal article" date="2021" name="Nat. Commun.">
        <title>Genetic determinants of endophytism in the Arabidopsis root mycobiome.</title>
        <authorList>
            <person name="Mesny F."/>
            <person name="Miyauchi S."/>
            <person name="Thiergart T."/>
            <person name="Pickel B."/>
            <person name="Atanasova L."/>
            <person name="Karlsson M."/>
            <person name="Huettel B."/>
            <person name="Barry K.W."/>
            <person name="Haridas S."/>
            <person name="Chen C."/>
            <person name="Bauer D."/>
            <person name="Andreopoulos W."/>
            <person name="Pangilinan J."/>
            <person name="LaButti K."/>
            <person name="Riley R."/>
            <person name="Lipzen A."/>
            <person name="Clum A."/>
            <person name="Drula E."/>
            <person name="Henrissat B."/>
            <person name="Kohler A."/>
            <person name="Grigoriev I.V."/>
            <person name="Martin F.M."/>
            <person name="Hacquard S."/>
        </authorList>
    </citation>
    <scope>NUCLEOTIDE SEQUENCE</scope>
    <source>
        <strain evidence="2">MPI-CAGE-CH-0243</strain>
    </source>
</reference>
<evidence type="ECO:0000313" key="2">
    <source>
        <dbReference type="EMBL" id="KAH7130249.1"/>
    </source>
</evidence>
<protein>
    <submittedName>
        <fullName evidence="2">Uncharacterized protein</fullName>
    </submittedName>
</protein>
<keyword evidence="3" id="KW-1185">Reference proteome</keyword>
<feature type="compositionally biased region" description="Polar residues" evidence="1">
    <location>
        <begin position="203"/>
        <end position="227"/>
    </location>
</feature>
<dbReference type="Proteomes" id="UP000700596">
    <property type="component" value="Unassembled WGS sequence"/>
</dbReference>
<dbReference type="AlphaFoldDB" id="A0A9P9ITC7"/>
<feature type="compositionally biased region" description="Low complexity" evidence="1">
    <location>
        <begin position="46"/>
        <end position="66"/>
    </location>
</feature>
<sequence length="261" mass="29967">MLFGGLEFVVGGVVLHQYNKKKNEKKRCDEEWNQRQRRQNSYPGVQPQNTQYQHQTQPQQQYQQQQHLAIPQQKYACYAPQPQYFSPSSPVQPRPHTAQTFPLAHPPQPQMQMPMQSQPQIQFQHQPVPWIQQPVIQPVQRVDTFGTISNMPVANGIGHPSRDNLPYLPPRPQPPNMYLQPISPHSPISPISPIGSPYGNMGFSRSTPNFTHSPTELRYDNNSSFGRNTVDDVDAYEPEPPRAQNIRPEEDENDPPPPYRP</sequence>
<gene>
    <name evidence="2" type="ORF">B0J11DRAFT_247558</name>
</gene>
<evidence type="ECO:0000256" key="1">
    <source>
        <dbReference type="SAM" id="MobiDB-lite"/>
    </source>
</evidence>
<dbReference type="EMBL" id="JAGMWT010000004">
    <property type="protein sequence ID" value="KAH7130249.1"/>
    <property type="molecule type" value="Genomic_DNA"/>
</dbReference>
<evidence type="ECO:0000313" key="3">
    <source>
        <dbReference type="Proteomes" id="UP000700596"/>
    </source>
</evidence>
<name>A0A9P9ITC7_9PLEO</name>
<proteinExistence type="predicted"/>
<comment type="caution">
    <text evidence="2">The sequence shown here is derived from an EMBL/GenBank/DDBJ whole genome shotgun (WGS) entry which is preliminary data.</text>
</comment>
<feature type="region of interest" description="Disordered" evidence="1">
    <location>
        <begin position="21"/>
        <end position="66"/>
    </location>
</feature>